<proteinExistence type="inferred from homology"/>
<dbReference type="SUPFAM" id="SSF54909">
    <property type="entry name" value="Dimeric alpha+beta barrel"/>
    <property type="match status" value="1"/>
</dbReference>
<dbReference type="Gene3D" id="3.30.70.1060">
    <property type="entry name" value="Dimeric alpha+beta barrel"/>
    <property type="match status" value="1"/>
</dbReference>
<dbReference type="EMBL" id="AXCY01000038">
    <property type="protein sequence ID" value="KGM10822.1"/>
    <property type="molecule type" value="Genomic_DNA"/>
</dbReference>
<comment type="caution">
    <text evidence="3">The sequence shown here is derived from an EMBL/GenBank/DDBJ whole genome shotgun (WGS) entry which is preliminary data.</text>
</comment>
<sequence>MTQYVLSLWEPVGPPPPPELLEPVMVEVGRIDQDMRDEGVWVFAAGLHGPGSSTVLRSDGDEVLTVDGPYVEAKEHLGGFSVVDVEDLDAALEWGRRLTRATGLPIEVRPVRHGGR</sequence>
<comment type="similarity">
    <text evidence="1">Belongs to the YciI family.</text>
</comment>
<evidence type="ECO:0000313" key="3">
    <source>
        <dbReference type="EMBL" id="KGM10822.1"/>
    </source>
</evidence>
<reference evidence="3 4" key="1">
    <citation type="submission" date="2013-08" db="EMBL/GenBank/DDBJ databases">
        <title>Genome sequencing of Cellulomonas carbonis T26.</title>
        <authorList>
            <person name="Chen F."/>
            <person name="Li Y."/>
            <person name="Wang G."/>
        </authorList>
    </citation>
    <scope>NUCLEOTIDE SEQUENCE [LARGE SCALE GENOMIC DNA]</scope>
    <source>
        <strain evidence="3 4">T26</strain>
    </source>
</reference>
<dbReference type="AlphaFoldDB" id="A0A0A0BT24"/>
<gene>
    <name evidence="3" type="ORF">N868_13650</name>
</gene>
<protein>
    <recommendedName>
        <fullName evidence="2">YCII-related domain-containing protein</fullName>
    </recommendedName>
</protein>
<dbReference type="Proteomes" id="UP000029839">
    <property type="component" value="Unassembled WGS sequence"/>
</dbReference>
<dbReference type="OrthoDB" id="3212458at2"/>
<dbReference type="PANTHER" id="PTHR35174">
    <property type="entry name" value="BLL7171 PROTEIN-RELATED"/>
    <property type="match status" value="1"/>
</dbReference>
<dbReference type="PANTHER" id="PTHR35174:SF3">
    <property type="entry name" value="BLL7171 PROTEIN"/>
    <property type="match status" value="1"/>
</dbReference>
<dbReference type="Pfam" id="PF03795">
    <property type="entry name" value="YCII"/>
    <property type="match status" value="1"/>
</dbReference>
<evidence type="ECO:0000259" key="2">
    <source>
        <dbReference type="Pfam" id="PF03795"/>
    </source>
</evidence>
<keyword evidence="4" id="KW-1185">Reference proteome</keyword>
<feature type="domain" description="YCII-related" evidence="2">
    <location>
        <begin position="23"/>
        <end position="111"/>
    </location>
</feature>
<reference evidence="3 4" key="2">
    <citation type="journal article" date="2015" name="Stand. Genomic Sci.">
        <title>Draft genome sequence of Cellulomonas carbonis T26(T) and comparative analysis of six Cellulomonas genomes.</title>
        <authorList>
            <person name="Zhuang W."/>
            <person name="Zhang S."/>
            <person name="Xia X."/>
            <person name="Wang G."/>
        </authorList>
    </citation>
    <scope>NUCLEOTIDE SEQUENCE [LARGE SCALE GENOMIC DNA]</scope>
    <source>
        <strain evidence="3 4">T26</strain>
    </source>
</reference>
<evidence type="ECO:0000256" key="1">
    <source>
        <dbReference type="ARBA" id="ARBA00007689"/>
    </source>
</evidence>
<accession>A0A0A0BT24</accession>
<organism evidence="3 4">
    <name type="scientific">Cellulomonas carbonis T26</name>
    <dbReference type="NCBI Taxonomy" id="947969"/>
    <lineage>
        <taxon>Bacteria</taxon>
        <taxon>Bacillati</taxon>
        <taxon>Actinomycetota</taxon>
        <taxon>Actinomycetes</taxon>
        <taxon>Micrococcales</taxon>
        <taxon>Cellulomonadaceae</taxon>
        <taxon>Cellulomonas</taxon>
    </lineage>
</organism>
<dbReference type="RefSeq" id="WP_043606293.1">
    <property type="nucleotide sequence ID" value="NZ_AXCY01000038.1"/>
</dbReference>
<evidence type="ECO:0000313" key="4">
    <source>
        <dbReference type="Proteomes" id="UP000029839"/>
    </source>
</evidence>
<dbReference type="InterPro" id="IPR011008">
    <property type="entry name" value="Dimeric_a/b-barrel"/>
</dbReference>
<name>A0A0A0BT24_9CELL</name>
<dbReference type="InterPro" id="IPR005545">
    <property type="entry name" value="YCII"/>
</dbReference>